<dbReference type="STRING" id="929558.SMGD1_1204"/>
<reference evidence="1 2" key="1">
    <citation type="journal article" date="2012" name="Proc. Natl. Acad. Sci. U.S.A.">
        <title>Genome and physiology of a model Epsilonproteobacterium responsible for sulfide detoxification in marine oxygen depletion zones.</title>
        <authorList>
            <person name="Grote J."/>
            <person name="Schott T."/>
            <person name="Bruckner C.G."/>
            <person name="Glockner F.O."/>
            <person name="Jost G."/>
            <person name="Teeling H."/>
            <person name="Labrenz M."/>
            <person name="Jurgens K."/>
        </authorList>
    </citation>
    <scope>NUCLEOTIDE SEQUENCE [LARGE SCALE GENOMIC DNA]</scope>
    <source>
        <strain evidence="1 2">GD1</strain>
    </source>
</reference>
<sequence>MKEFIYPEMMVHVPLCTSKNPQEVLIVSDNIDLLAKEMLKHNDINTRAVECSLDAIRNLDDSSVDVIICEMSSDAALLAHINRVLKEDGQLSITHPSLDEVEANKAILHILGKYFKVIMPYNIGNGSTALLASKEYHPTADLNLHRADMLDGNQFYNCDIHIASFAMGNYIRKEYLGIIKN</sequence>
<evidence type="ECO:0000313" key="2">
    <source>
        <dbReference type="Proteomes" id="UP000006431"/>
    </source>
</evidence>
<organism evidence="1 2">
    <name type="scientific">Sulfurimonas gotlandica (strain DSM 19862 / JCM 16533 / GD1)</name>
    <dbReference type="NCBI Taxonomy" id="929558"/>
    <lineage>
        <taxon>Bacteria</taxon>
        <taxon>Pseudomonadati</taxon>
        <taxon>Campylobacterota</taxon>
        <taxon>Epsilonproteobacteria</taxon>
        <taxon>Campylobacterales</taxon>
        <taxon>Sulfurimonadaceae</taxon>
        <taxon>Sulfurimonas</taxon>
    </lineage>
</organism>
<dbReference type="EMBL" id="AFRZ01000001">
    <property type="protein sequence ID" value="EHP29728.1"/>
    <property type="molecule type" value="Genomic_DNA"/>
</dbReference>
<dbReference type="SUPFAM" id="SSF53335">
    <property type="entry name" value="S-adenosyl-L-methionine-dependent methyltransferases"/>
    <property type="match status" value="1"/>
</dbReference>
<keyword evidence="2" id="KW-1185">Reference proteome</keyword>
<accession>H1FZB4</accession>
<dbReference type="Pfam" id="PF01564">
    <property type="entry name" value="Spermine_synth"/>
    <property type="match status" value="1"/>
</dbReference>
<dbReference type="GO" id="GO:0004766">
    <property type="term" value="F:spermidine synthase activity"/>
    <property type="evidence" value="ECO:0007669"/>
    <property type="project" value="UniProtKB-EC"/>
</dbReference>
<protein>
    <submittedName>
        <fullName evidence="1">Spermidine synthase</fullName>
        <ecNumber evidence="1">2.5.1.16</ecNumber>
    </submittedName>
</protein>
<dbReference type="eggNOG" id="COG0421">
    <property type="taxonomic scope" value="Bacteria"/>
</dbReference>
<evidence type="ECO:0000313" key="1">
    <source>
        <dbReference type="EMBL" id="EHP29728.1"/>
    </source>
</evidence>
<dbReference type="Proteomes" id="UP000006431">
    <property type="component" value="Unassembled WGS sequence"/>
</dbReference>
<dbReference type="EC" id="2.5.1.16" evidence="1"/>
<dbReference type="InterPro" id="IPR029063">
    <property type="entry name" value="SAM-dependent_MTases_sf"/>
</dbReference>
<keyword evidence="1" id="KW-0808">Transferase</keyword>
<accession>B6BGU5</accession>
<proteinExistence type="predicted"/>
<dbReference type="HOGENOM" id="CLU_048199_5_0_7"/>
<dbReference type="Gene3D" id="3.40.50.150">
    <property type="entry name" value="Vaccinia Virus protein VP39"/>
    <property type="match status" value="2"/>
</dbReference>
<name>B6BGU5_SULGG</name>
<dbReference type="OrthoDB" id="9793120at2"/>
<dbReference type="RefSeq" id="WP_008335607.1">
    <property type="nucleotide sequence ID" value="NZ_AFRZ01000001.1"/>
</dbReference>
<dbReference type="PATRIC" id="fig|929558.5.peg.1196"/>
<comment type="caution">
    <text evidence="1">The sequence shown here is derived from an EMBL/GenBank/DDBJ whole genome shotgun (WGS) entry which is preliminary data.</text>
</comment>
<gene>
    <name evidence="1" type="primary">speE</name>
    <name evidence="1" type="ORF">SMGD1_1204</name>
</gene>
<dbReference type="AlphaFoldDB" id="B6BGU5"/>